<dbReference type="InterPro" id="IPR020547">
    <property type="entry name" value="ATP_synth_F1_esu_C"/>
</dbReference>
<dbReference type="GO" id="GO:0005886">
    <property type="term" value="C:plasma membrane"/>
    <property type="evidence" value="ECO:0007669"/>
    <property type="project" value="UniProtKB-SubCell"/>
</dbReference>
<keyword evidence="8" id="KW-0066">ATP synthesis</keyword>
<keyword evidence="5" id="KW-0406">Ion transport</keyword>
<evidence type="ECO:0000256" key="7">
    <source>
        <dbReference type="ARBA" id="ARBA00023196"/>
    </source>
</evidence>
<dbReference type="SUPFAM" id="SSF46604">
    <property type="entry name" value="Epsilon subunit of F1F0-ATP synthase C-terminal domain"/>
    <property type="match status" value="1"/>
</dbReference>
<protein>
    <submittedName>
        <fullName evidence="12">ATP synthase F1 Epsilon subunit</fullName>
    </submittedName>
</protein>
<evidence type="ECO:0000259" key="10">
    <source>
        <dbReference type="Pfam" id="PF00401"/>
    </source>
</evidence>
<evidence type="ECO:0000256" key="8">
    <source>
        <dbReference type="ARBA" id="ARBA00023310"/>
    </source>
</evidence>
<evidence type="ECO:0000256" key="4">
    <source>
        <dbReference type="ARBA" id="ARBA00022475"/>
    </source>
</evidence>
<feature type="domain" description="ATP synthase epsilon subunit C-terminal" evidence="10">
    <location>
        <begin position="47"/>
        <end position="94"/>
    </location>
</feature>
<keyword evidence="7" id="KW-0139">CF(1)</keyword>
<keyword evidence="3" id="KW-0813">Transport</keyword>
<sequence>MLTALTIGLLEYEAGSKKEKLTLTGGFMEVSGDKVTILANAAERSVEIDITRAEAARRRAEQRMESAPMSNEDLDLARAELALKRAILRLEVAKDKNYDA</sequence>
<dbReference type="PANTHER" id="PTHR13822">
    <property type="entry name" value="ATP SYNTHASE DELTA/EPSILON CHAIN"/>
    <property type="match status" value="1"/>
</dbReference>
<organism evidence="12 13">
    <name type="scientific">Heliorestis convoluta</name>
    <dbReference type="NCBI Taxonomy" id="356322"/>
    <lineage>
        <taxon>Bacteria</taxon>
        <taxon>Bacillati</taxon>
        <taxon>Bacillota</taxon>
        <taxon>Clostridia</taxon>
        <taxon>Eubacteriales</taxon>
        <taxon>Heliobacteriaceae</taxon>
        <taxon>Heliorestis</taxon>
    </lineage>
</organism>
<dbReference type="InterPro" id="IPR020546">
    <property type="entry name" value="ATP_synth_F1_dsu/esu_N"/>
</dbReference>
<evidence type="ECO:0000256" key="9">
    <source>
        <dbReference type="SAM" id="Coils"/>
    </source>
</evidence>
<feature type="coiled-coil region" evidence="9">
    <location>
        <begin position="43"/>
        <end position="96"/>
    </location>
</feature>
<dbReference type="Gene3D" id="1.20.5.440">
    <property type="entry name" value="ATP synthase delta/epsilon subunit, C-terminal domain"/>
    <property type="match status" value="1"/>
</dbReference>
<evidence type="ECO:0000259" key="11">
    <source>
        <dbReference type="Pfam" id="PF02823"/>
    </source>
</evidence>
<dbReference type="GO" id="GO:0045259">
    <property type="term" value="C:proton-transporting ATP synthase complex"/>
    <property type="evidence" value="ECO:0007669"/>
    <property type="project" value="UniProtKB-KW"/>
</dbReference>
<dbReference type="AlphaFoldDB" id="A0A5Q2N025"/>
<evidence type="ECO:0000313" key="13">
    <source>
        <dbReference type="Proteomes" id="UP000366051"/>
    </source>
</evidence>
<dbReference type="InterPro" id="IPR036771">
    <property type="entry name" value="ATPsynth_dsu/esu_N"/>
</dbReference>
<dbReference type="InterPro" id="IPR001469">
    <property type="entry name" value="ATP_synth_F1_dsu/esu"/>
</dbReference>
<proteinExistence type="inferred from homology"/>
<evidence type="ECO:0000256" key="2">
    <source>
        <dbReference type="ARBA" id="ARBA00005712"/>
    </source>
</evidence>
<keyword evidence="13" id="KW-1185">Reference proteome</keyword>
<keyword evidence="4" id="KW-1003">Cell membrane</keyword>
<dbReference type="Proteomes" id="UP000366051">
    <property type="component" value="Chromosome"/>
</dbReference>
<evidence type="ECO:0000256" key="6">
    <source>
        <dbReference type="ARBA" id="ARBA00023136"/>
    </source>
</evidence>
<dbReference type="EMBL" id="CP045875">
    <property type="protein sequence ID" value="QGG47109.1"/>
    <property type="molecule type" value="Genomic_DNA"/>
</dbReference>
<name>A0A5Q2N025_9FIRM</name>
<dbReference type="Gene3D" id="2.60.15.10">
    <property type="entry name" value="F0F1 ATP synthase delta/epsilon subunit, N-terminal"/>
    <property type="match status" value="1"/>
</dbReference>
<dbReference type="KEGG" id="hcv:FTV88_0957"/>
<dbReference type="CDD" id="cd12152">
    <property type="entry name" value="F1-ATPase_delta"/>
    <property type="match status" value="1"/>
</dbReference>
<reference evidence="13" key="1">
    <citation type="submission" date="2019-11" db="EMBL/GenBank/DDBJ databases">
        <title>Genome sequence of Heliorestis convoluta strain HH, an alkaliphilic and minimalistic phototrophic bacterium from a soda lake in Egypt.</title>
        <authorList>
            <person name="Dewey E.D."/>
            <person name="Stokes L.M."/>
            <person name="Burchell B.M."/>
            <person name="Shaffer K.N."/>
            <person name="Huntington A.M."/>
            <person name="Baker J.M."/>
            <person name="Nadendla S."/>
            <person name="Giglio M.G."/>
            <person name="Touchman J.W."/>
            <person name="Blankenship R.E."/>
            <person name="Madigan M.T."/>
            <person name="Sattley W.M."/>
        </authorList>
    </citation>
    <scope>NUCLEOTIDE SEQUENCE [LARGE SCALE GENOMIC DNA]</scope>
    <source>
        <strain evidence="13">HH</strain>
    </source>
</reference>
<gene>
    <name evidence="12" type="primary">atpC</name>
    <name evidence="12" type="ORF">FTV88_0957</name>
</gene>
<keyword evidence="6" id="KW-0472">Membrane</keyword>
<feature type="domain" description="ATP synthase F1 complex delta/epsilon subunit N-terminal" evidence="11">
    <location>
        <begin position="1"/>
        <end position="42"/>
    </location>
</feature>
<comment type="similarity">
    <text evidence="2">Belongs to the ATPase epsilon chain family.</text>
</comment>
<dbReference type="GO" id="GO:0046933">
    <property type="term" value="F:proton-transporting ATP synthase activity, rotational mechanism"/>
    <property type="evidence" value="ECO:0007669"/>
    <property type="project" value="InterPro"/>
</dbReference>
<dbReference type="Pfam" id="PF00401">
    <property type="entry name" value="ATP-synt_DE"/>
    <property type="match status" value="1"/>
</dbReference>
<keyword evidence="9" id="KW-0175">Coiled coil</keyword>
<accession>A0A5Q2N025</accession>
<evidence type="ECO:0000256" key="1">
    <source>
        <dbReference type="ARBA" id="ARBA00004202"/>
    </source>
</evidence>
<dbReference type="InterPro" id="IPR036794">
    <property type="entry name" value="ATP_F1_dsu/esu_C_sf"/>
</dbReference>
<evidence type="ECO:0000313" key="12">
    <source>
        <dbReference type="EMBL" id="QGG47109.1"/>
    </source>
</evidence>
<dbReference type="SUPFAM" id="SSF51344">
    <property type="entry name" value="Epsilon subunit of F1F0-ATP synthase N-terminal domain"/>
    <property type="match status" value="1"/>
</dbReference>
<evidence type="ECO:0000256" key="5">
    <source>
        <dbReference type="ARBA" id="ARBA00023065"/>
    </source>
</evidence>
<evidence type="ECO:0000256" key="3">
    <source>
        <dbReference type="ARBA" id="ARBA00022448"/>
    </source>
</evidence>
<dbReference type="PANTHER" id="PTHR13822:SF10">
    <property type="entry name" value="ATP SYNTHASE EPSILON CHAIN, CHLOROPLASTIC"/>
    <property type="match status" value="1"/>
</dbReference>
<comment type="subcellular location">
    <subcellularLocation>
        <location evidence="1">Cell membrane</location>
        <topology evidence="1">Peripheral membrane protein</topology>
    </subcellularLocation>
</comment>
<dbReference type="Pfam" id="PF02823">
    <property type="entry name" value="ATP-synt_DE_N"/>
    <property type="match status" value="1"/>
</dbReference>